<gene>
    <name evidence="3" type="ORF">RO3G_04672</name>
</gene>
<evidence type="ECO:0000256" key="1">
    <source>
        <dbReference type="SAM" id="Coils"/>
    </source>
</evidence>
<dbReference type="OrthoDB" id="2226260at2759"/>
<sequence length="302" mass="34615">MPYNVDRIVNEIRNYNRTVNAMRSEFEAWKNEIQQQMTELKLMIERNNFINYPLPQAIYQQQPPLFNSPALESGRRDIPRFPTSLGDGQHSNTTCIEAFIRETMDLLDKQEDSNEILDNKRLLAKKYHSQLNSFAQVICIDLSNKLLADAHIDKNKLSWKYIPVAYKNTAYKELEEFALRASIPLGRCVNSWGAQVLLAKSYGNYYNKKLKNKLSNTTSSSMETNTHLAEQTNDTHPEENFDFELLPDLDSPHELEEGNGNEINIATSLSSAVSLLPPSPRSSRTRSGTRTAARRSTEKRRI</sequence>
<organism evidence="3 4">
    <name type="scientific">Rhizopus delemar (strain RA 99-880 / ATCC MYA-4621 / FGSC 9543 / NRRL 43880)</name>
    <name type="common">Mucormycosis agent</name>
    <name type="synonym">Rhizopus arrhizus var. delemar</name>
    <dbReference type="NCBI Taxonomy" id="246409"/>
    <lineage>
        <taxon>Eukaryota</taxon>
        <taxon>Fungi</taxon>
        <taxon>Fungi incertae sedis</taxon>
        <taxon>Mucoromycota</taxon>
        <taxon>Mucoromycotina</taxon>
        <taxon>Mucoromycetes</taxon>
        <taxon>Mucorales</taxon>
        <taxon>Mucorineae</taxon>
        <taxon>Rhizopodaceae</taxon>
        <taxon>Rhizopus</taxon>
    </lineage>
</organism>
<dbReference type="InParanoid" id="I1BUT7"/>
<dbReference type="EMBL" id="CH476734">
    <property type="protein sequence ID" value="EIE79967.1"/>
    <property type="molecule type" value="Genomic_DNA"/>
</dbReference>
<name>I1BUT7_RHIO9</name>
<dbReference type="RefSeq" id="XP_067515363.1">
    <property type="nucleotide sequence ID" value="XM_067659262.1"/>
</dbReference>
<feature type="region of interest" description="Disordered" evidence="2">
    <location>
        <begin position="216"/>
        <end position="302"/>
    </location>
</feature>
<evidence type="ECO:0000256" key="2">
    <source>
        <dbReference type="SAM" id="MobiDB-lite"/>
    </source>
</evidence>
<keyword evidence="4" id="KW-1185">Reference proteome</keyword>
<dbReference type="Proteomes" id="UP000009138">
    <property type="component" value="Unassembled WGS sequence"/>
</dbReference>
<protein>
    <submittedName>
        <fullName evidence="3">Uncharacterized protein</fullName>
    </submittedName>
</protein>
<feature type="coiled-coil region" evidence="1">
    <location>
        <begin position="5"/>
        <end position="46"/>
    </location>
</feature>
<reference evidence="3 4" key="1">
    <citation type="journal article" date="2009" name="PLoS Genet.">
        <title>Genomic analysis of the basal lineage fungus Rhizopus oryzae reveals a whole-genome duplication.</title>
        <authorList>
            <person name="Ma L.-J."/>
            <person name="Ibrahim A.S."/>
            <person name="Skory C."/>
            <person name="Grabherr M.G."/>
            <person name="Burger G."/>
            <person name="Butler M."/>
            <person name="Elias M."/>
            <person name="Idnurm A."/>
            <person name="Lang B.F."/>
            <person name="Sone T."/>
            <person name="Abe A."/>
            <person name="Calvo S.E."/>
            <person name="Corrochano L.M."/>
            <person name="Engels R."/>
            <person name="Fu J."/>
            <person name="Hansberg W."/>
            <person name="Kim J.-M."/>
            <person name="Kodira C.D."/>
            <person name="Koehrsen M.J."/>
            <person name="Liu B."/>
            <person name="Miranda-Saavedra D."/>
            <person name="O'Leary S."/>
            <person name="Ortiz-Castellanos L."/>
            <person name="Poulter R."/>
            <person name="Rodriguez-Romero J."/>
            <person name="Ruiz-Herrera J."/>
            <person name="Shen Y.-Q."/>
            <person name="Zeng Q."/>
            <person name="Galagan J."/>
            <person name="Birren B.W."/>
            <person name="Cuomo C.A."/>
            <person name="Wickes B.L."/>
        </authorList>
    </citation>
    <scope>NUCLEOTIDE SEQUENCE [LARGE SCALE GENOMIC DNA]</scope>
    <source>
        <strain evidence="4">RA 99-880 / ATCC MYA-4621 / FGSC 9543 / NRRL 43880</strain>
    </source>
</reference>
<feature type="compositionally biased region" description="Low complexity" evidence="2">
    <location>
        <begin position="258"/>
        <end position="291"/>
    </location>
</feature>
<proteinExistence type="predicted"/>
<dbReference type="VEuPathDB" id="FungiDB:RO3G_04672"/>
<keyword evidence="1" id="KW-0175">Coiled coil</keyword>
<evidence type="ECO:0000313" key="4">
    <source>
        <dbReference type="Proteomes" id="UP000009138"/>
    </source>
</evidence>
<dbReference type="GeneID" id="93611643"/>
<dbReference type="AlphaFoldDB" id="I1BUT7"/>
<feature type="compositionally biased region" description="Low complexity" evidence="2">
    <location>
        <begin position="216"/>
        <end position="226"/>
    </location>
</feature>
<accession>I1BUT7</accession>
<evidence type="ECO:0000313" key="3">
    <source>
        <dbReference type="EMBL" id="EIE79967.1"/>
    </source>
</evidence>